<dbReference type="Pfam" id="PF08191">
    <property type="entry name" value="LRR_adjacent"/>
    <property type="match status" value="1"/>
</dbReference>
<protein>
    <submittedName>
        <fullName evidence="10">Listeria/Bacterioides repeat-containing protein</fullName>
    </submittedName>
</protein>
<dbReference type="SUPFAM" id="SSF81296">
    <property type="entry name" value="E set domains"/>
    <property type="match status" value="1"/>
</dbReference>
<dbReference type="RefSeq" id="WP_038406661.1">
    <property type="nucleotide sequence ID" value="NZ_FNMX01000011.1"/>
</dbReference>
<dbReference type="InterPro" id="IPR001611">
    <property type="entry name" value="Leu-rich_rpt"/>
</dbReference>
<dbReference type="SMART" id="SM00369">
    <property type="entry name" value="LRR_TYP"/>
    <property type="match status" value="5"/>
</dbReference>
<dbReference type="SUPFAM" id="SSF52058">
    <property type="entry name" value="L domain-like"/>
    <property type="match status" value="1"/>
</dbReference>
<dbReference type="InterPro" id="IPR014756">
    <property type="entry name" value="Ig_E-set"/>
</dbReference>
<dbReference type="Gene3D" id="3.80.10.10">
    <property type="entry name" value="Ribonuclease Inhibitor"/>
    <property type="match status" value="1"/>
</dbReference>
<evidence type="ECO:0000313" key="10">
    <source>
        <dbReference type="EMBL" id="SDX12207.1"/>
    </source>
</evidence>
<comment type="similarity">
    <text evidence="3">Belongs to the internalin family.</text>
</comment>
<dbReference type="AlphaFoldDB" id="A0AAX2DRP7"/>
<dbReference type="Gene3D" id="2.30.30.170">
    <property type="match status" value="5"/>
</dbReference>
<accession>A0AAX2DRP7</accession>
<evidence type="ECO:0000256" key="2">
    <source>
        <dbReference type="ARBA" id="ARBA00004613"/>
    </source>
</evidence>
<feature type="domain" description="GW" evidence="9">
    <location>
        <begin position="717"/>
        <end position="794"/>
    </location>
</feature>
<evidence type="ECO:0000259" key="9">
    <source>
        <dbReference type="PROSITE" id="PS51780"/>
    </source>
</evidence>
<dbReference type="PROSITE" id="PS51780">
    <property type="entry name" value="GW"/>
    <property type="match status" value="5"/>
</dbReference>
<dbReference type="PANTHER" id="PTHR46652:SF3">
    <property type="entry name" value="LEUCINE-RICH REPEAT-CONTAINING PROTEIN 9"/>
    <property type="match status" value="1"/>
</dbReference>
<feature type="domain" description="GW" evidence="9">
    <location>
        <begin position="557"/>
        <end position="631"/>
    </location>
</feature>
<evidence type="ECO:0000313" key="11">
    <source>
        <dbReference type="Proteomes" id="UP000183610"/>
    </source>
</evidence>
<evidence type="ECO:0000256" key="6">
    <source>
        <dbReference type="ARBA" id="ARBA00022729"/>
    </source>
</evidence>
<dbReference type="InterPro" id="IPR014755">
    <property type="entry name" value="Cu-Rt/internalin_Ig-like"/>
</dbReference>
<reference evidence="10 11" key="1">
    <citation type="submission" date="2016-10" db="EMBL/GenBank/DDBJ databases">
        <authorList>
            <person name="Varghese N."/>
            <person name="Submissions S."/>
        </authorList>
    </citation>
    <scope>NUCLEOTIDE SEQUENCE [LARGE SCALE GENOMIC DNA]</scope>
    <source>
        <strain evidence="10 11">ATCC 49954</strain>
    </source>
</reference>
<dbReference type="Pfam" id="PF13457">
    <property type="entry name" value="GW"/>
    <property type="match status" value="5"/>
</dbReference>
<dbReference type="SUPFAM" id="SSF82057">
    <property type="entry name" value="Prokaryotic SH3-related domain"/>
    <property type="match status" value="5"/>
</dbReference>
<keyword evidence="8" id="KW-0472">Membrane</keyword>
<dbReference type="Gene3D" id="2.60.40.4270">
    <property type="entry name" value="Listeria-Bacteroides repeat domain"/>
    <property type="match status" value="1"/>
</dbReference>
<dbReference type="PANTHER" id="PTHR46652">
    <property type="entry name" value="LEUCINE-RICH REPEAT AND IQ DOMAIN-CONTAINING PROTEIN 1-RELATED"/>
    <property type="match status" value="1"/>
</dbReference>
<dbReference type="Pfam" id="PF12354">
    <property type="entry name" value="Internalin_N"/>
    <property type="match status" value="1"/>
</dbReference>
<dbReference type="Proteomes" id="UP000183610">
    <property type="component" value="Unassembled WGS sequence"/>
</dbReference>
<keyword evidence="8" id="KW-1133">Transmembrane helix</keyword>
<dbReference type="InterPro" id="IPR038200">
    <property type="entry name" value="GW_dom_sf"/>
</dbReference>
<dbReference type="InterPro" id="IPR032675">
    <property type="entry name" value="LRR_dom_sf"/>
</dbReference>
<dbReference type="GO" id="GO:0005576">
    <property type="term" value="C:extracellular region"/>
    <property type="evidence" value="ECO:0007669"/>
    <property type="project" value="UniProtKB-SubCell"/>
</dbReference>
<feature type="domain" description="GW" evidence="9">
    <location>
        <begin position="636"/>
        <end position="714"/>
    </location>
</feature>
<evidence type="ECO:0000256" key="4">
    <source>
        <dbReference type="ARBA" id="ARBA00022525"/>
    </source>
</evidence>
<evidence type="ECO:0000256" key="8">
    <source>
        <dbReference type="SAM" id="Phobius"/>
    </source>
</evidence>
<keyword evidence="5" id="KW-0433">Leucine-rich repeat</keyword>
<feature type="transmembrane region" description="Helical" evidence="8">
    <location>
        <begin position="7"/>
        <end position="25"/>
    </location>
</feature>
<keyword evidence="4" id="KW-0964">Secreted</keyword>
<dbReference type="InterPro" id="IPR003591">
    <property type="entry name" value="Leu-rich_rpt_typical-subtyp"/>
</dbReference>
<dbReference type="SMART" id="SM00365">
    <property type="entry name" value="LRR_SD22"/>
    <property type="match status" value="4"/>
</dbReference>
<organism evidence="10 11">
    <name type="scientific">Listeria ivanovii</name>
    <dbReference type="NCBI Taxonomy" id="1638"/>
    <lineage>
        <taxon>Bacteria</taxon>
        <taxon>Bacillati</taxon>
        <taxon>Bacillota</taxon>
        <taxon>Bacilli</taxon>
        <taxon>Bacillales</taxon>
        <taxon>Listeriaceae</taxon>
        <taxon>Listeria</taxon>
    </lineage>
</organism>
<evidence type="ECO:0000256" key="7">
    <source>
        <dbReference type="ARBA" id="ARBA00022737"/>
    </source>
</evidence>
<dbReference type="PROSITE" id="PS51450">
    <property type="entry name" value="LRR"/>
    <property type="match status" value="5"/>
</dbReference>
<proteinExistence type="inferred from homology"/>
<dbReference type="EMBL" id="FNMX01000011">
    <property type="protein sequence ID" value="SDX12207.1"/>
    <property type="molecule type" value="Genomic_DNA"/>
</dbReference>
<name>A0AAX2DRP7_LISIV</name>
<dbReference type="InterPro" id="IPR013378">
    <property type="entry name" value="InlB-like_B-rpt"/>
</dbReference>
<evidence type="ECO:0000256" key="1">
    <source>
        <dbReference type="ARBA" id="ARBA00004196"/>
    </source>
</evidence>
<feature type="domain" description="GW" evidence="9">
    <location>
        <begin position="397"/>
        <end position="471"/>
    </location>
</feature>
<comment type="subcellular location">
    <subcellularLocation>
        <location evidence="1">Cell envelope</location>
    </subcellularLocation>
    <subcellularLocation>
        <location evidence="2">Secreted</location>
    </subcellularLocation>
</comment>
<dbReference type="InterPro" id="IPR012569">
    <property type="entry name" value="Inl_IR"/>
</dbReference>
<dbReference type="Pfam" id="PF09479">
    <property type="entry name" value="Flg_new"/>
    <property type="match status" value="1"/>
</dbReference>
<dbReference type="InterPro" id="IPR042229">
    <property type="entry name" value="Listeria/Bacterioides_rpt_sf"/>
</dbReference>
<keyword evidence="6" id="KW-0732">Signal</keyword>
<dbReference type="NCBIfam" id="NF033202">
    <property type="entry name" value="GW_glycos_SH3"/>
    <property type="match status" value="5"/>
</dbReference>
<dbReference type="NCBIfam" id="TIGR02543">
    <property type="entry name" value="List_Bact_rpt"/>
    <property type="match status" value="1"/>
</dbReference>
<keyword evidence="7" id="KW-0677">Repeat</keyword>
<keyword evidence="8" id="KW-0812">Transmembrane</keyword>
<feature type="domain" description="GW" evidence="9">
    <location>
        <begin position="476"/>
        <end position="554"/>
    </location>
</feature>
<dbReference type="InterPro" id="IPR024634">
    <property type="entry name" value="Internalin_N"/>
</dbReference>
<sequence>MKGRHHLWLINVLKIILVIIVGIWINTYNETKVEAKRLAKPTPINQIFPDPALAEVIKENLGKKKVSDLVSQNDLNGLLWIQGEGKGIQSIKGLEYLTKLINLFLTDNQIADLSPISELTTLNWITLERNRVHDLTALTKLTNLECLTINNNRITDVKPLANLTKLEILDMDNNQVSDIGGLANLGQLETLRLERNRVSDISALTNLINLETLNLFQNQVSDISPLAGLKKLKRLEINNQVCTSKPVKFQSNLIVPNIVKSVDGTLVKPDYISHNGKYTNTNVIWQLPSFVREVEYTFYQKIKFDNTKAVFSGKVKQPLIAEFNFSYDVDGKQTTIRAKAGTTLSQPISPTKPKYLFNGWFTAKNGGKKWDFKVDKMPTTNLTLFAQFTAKEFVPGMEKVVNLSRYVNVSKEKAFIYSIPVEKEANKKGTLANHKFKALAIDRQVIINGKTWDRIKNIGWTNAVNLSADRYDKELYNKAIIAYARVKKAPGNDVWTKPYNTAGAKKVKPLSAYVGKNLRIVREAKTPITTWYQFSVNGKVVGWVDMRALTNFYLPSMEKGAKLVRYVNVSKANSGVYALPVEDAPIKKATLLNHKFKALAIDRQIKLNNQLWYRIKNIGWTNAANLSLDRYDKILHNKVITAYARVKKAPGNIVWTKPYNTAGAKKVKPLSAYVGKNLRIVREAKTPITTWYQFSVNGKVVGWVDMRALNVFYKPNMEKGAKLTRYVKAGKVSEGYFSLPVADAPIKKGKLKSYKGKALRIDRQATISGQLWYRIKNGSRLLGWTKATNLSARK</sequence>
<dbReference type="InterPro" id="IPR025875">
    <property type="entry name" value="Leu-rich_rpt_4"/>
</dbReference>
<evidence type="ECO:0000256" key="5">
    <source>
        <dbReference type="ARBA" id="ARBA00022614"/>
    </source>
</evidence>
<comment type="caution">
    <text evidence="10">The sequence shown here is derived from an EMBL/GenBank/DDBJ whole genome shotgun (WGS) entry which is preliminary data.</text>
</comment>
<gene>
    <name evidence="10" type="ORF">SAMN05421782_11148</name>
</gene>
<dbReference type="InterPro" id="IPR050836">
    <property type="entry name" value="SDS22/Internalin_LRR"/>
</dbReference>
<dbReference type="GO" id="GO:0030313">
    <property type="term" value="C:cell envelope"/>
    <property type="evidence" value="ECO:0007669"/>
    <property type="project" value="UniProtKB-SubCell"/>
</dbReference>
<dbReference type="Gene3D" id="2.60.40.1220">
    <property type="match status" value="1"/>
</dbReference>
<dbReference type="InterPro" id="IPR025987">
    <property type="entry name" value="GW_dom"/>
</dbReference>
<dbReference type="Pfam" id="PF12799">
    <property type="entry name" value="LRR_4"/>
    <property type="match status" value="2"/>
</dbReference>
<evidence type="ECO:0000256" key="3">
    <source>
        <dbReference type="ARBA" id="ARBA00009432"/>
    </source>
</evidence>
<dbReference type="Gene3D" id="1.10.8.390">
    <property type="entry name" value="Internalin N-terminal Cap domain-like"/>
    <property type="match status" value="1"/>
</dbReference>